<feature type="compositionally biased region" description="Basic and acidic residues" evidence="2">
    <location>
        <begin position="409"/>
        <end position="450"/>
    </location>
</feature>
<keyword evidence="1" id="KW-0175">Coiled coil</keyword>
<name>A0AAV0EJ91_9ASTE</name>
<evidence type="ECO:0000256" key="1">
    <source>
        <dbReference type="SAM" id="Coils"/>
    </source>
</evidence>
<dbReference type="Proteomes" id="UP001152523">
    <property type="component" value="Unassembled WGS sequence"/>
</dbReference>
<evidence type="ECO:0000256" key="2">
    <source>
        <dbReference type="SAM" id="MobiDB-lite"/>
    </source>
</evidence>
<evidence type="ECO:0000313" key="4">
    <source>
        <dbReference type="Proteomes" id="UP001152523"/>
    </source>
</evidence>
<dbReference type="EMBL" id="CAMAPF010000926">
    <property type="protein sequence ID" value="CAH9122628.1"/>
    <property type="molecule type" value="Genomic_DNA"/>
</dbReference>
<feature type="compositionally biased region" description="Basic and acidic residues" evidence="2">
    <location>
        <begin position="44"/>
        <end position="61"/>
    </location>
</feature>
<evidence type="ECO:0000313" key="3">
    <source>
        <dbReference type="EMBL" id="CAH9122628.1"/>
    </source>
</evidence>
<reference evidence="3" key="1">
    <citation type="submission" date="2022-07" db="EMBL/GenBank/DDBJ databases">
        <authorList>
            <person name="Macas J."/>
            <person name="Novak P."/>
            <person name="Neumann P."/>
        </authorList>
    </citation>
    <scope>NUCLEOTIDE SEQUENCE</scope>
</reference>
<organism evidence="3 4">
    <name type="scientific">Cuscuta epithymum</name>
    <dbReference type="NCBI Taxonomy" id="186058"/>
    <lineage>
        <taxon>Eukaryota</taxon>
        <taxon>Viridiplantae</taxon>
        <taxon>Streptophyta</taxon>
        <taxon>Embryophyta</taxon>
        <taxon>Tracheophyta</taxon>
        <taxon>Spermatophyta</taxon>
        <taxon>Magnoliopsida</taxon>
        <taxon>eudicotyledons</taxon>
        <taxon>Gunneridae</taxon>
        <taxon>Pentapetalae</taxon>
        <taxon>asterids</taxon>
        <taxon>lamiids</taxon>
        <taxon>Solanales</taxon>
        <taxon>Convolvulaceae</taxon>
        <taxon>Cuscuteae</taxon>
        <taxon>Cuscuta</taxon>
        <taxon>Cuscuta subgen. Cuscuta</taxon>
    </lineage>
</organism>
<protein>
    <submittedName>
        <fullName evidence="3">Uncharacterized protein</fullName>
    </submittedName>
</protein>
<feature type="region of interest" description="Disordered" evidence="2">
    <location>
        <begin position="1"/>
        <end position="85"/>
    </location>
</feature>
<keyword evidence="4" id="KW-1185">Reference proteome</keyword>
<feature type="coiled-coil region" evidence="1">
    <location>
        <begin position="196"/>
        <end position="226"/>
    </location>
</feature>
<gene>
    <name evidence="3" type="ORF">CEPIT_LOCUS24606</name>
</gene>
<proteinExistence type="predicted"/>
<dbReference type="AlphaFoldDB" id="A0AAV0EJ91"/>
<accession>A0AAV0EJ91</accession>
<feature type="region of interest" description="Disordered" evidence="2">
    <location>
        <begin position="393"/>
        <end position="450"/>
    </location>
</feature>
<sequence>MLGKTSIQDDDSDDLDDDDDDGDAHKGPPSKQRGKQIISSSSSSDKEFRTILEKSRLETHGGGESSKAPQEQMTATQEPQPMNLNLNSYQEDIPEQEPPTSNDLKDQILHDGEEDTPTLAEVFINERRATIKFISNAEVRLHKRLIKMKKHFDDLLDLRFTEVHRHIRSNLMIQQVFNSEQKAQLQIQLANQPAQLEAIHKALAELRAKDEELENQILTLQQAQARADALHAAAETSAPVNSISTLPTNLEQALQKITEHEEYITYLKNKEFPAMLQLSQKFLSEQQAHVQAYDQLTKAIKNNFLVIQKNTQETFWKQGCDIQRLAQEVDEAKKILKKVEEEVHVDIKTDLQDVNNALNAMSITVYGLKNKQEESDEEIEALYQDIDDAKKGEATLAGPSSKRQIAAKKAAETRRKNKLLQEEAEIRKRKAEEAKAREEAKKKEEDKQLK</sequence>
<feature type="compositionally biased region" description="Polar residues" evidence="2">
    <location>
        <begin position="67"/>
        <end position="85"/>
    </location>
</feature>
<feature type="compositionally biased region" description="Acidic residues" evidence="2">
    <location>
        <begin position="8"/>
        <end position="22"/>
    </location>
</feature>
<comment type="caution">
    <text evidence="3">The sequence shown here is derived from an EMBL/GenBank/DDBJ whole genome shotgun (WGS) entry which is preliminary data.</text>
</comment>